<protein>
    <submittedName>
        <fullName evidence="3">Putative non-F420 flavinoid oxidoreductase</fullName>
    </submittedName>
</protein>
<dbReference type="RefSeq" id="WP_133640492.1">
    <property type="nucleotide sequence ID" value="NZ_SNZV01000005.1"/>
</dbReference>
<dbReference type="NCBIfam" id="TIGR03557">
    <property type="entry name" value="F420_G6P_family"/>
    <property type="match status" value="1"/>
</dbReference>
<dbReference type="GO" id="GO:0016705">
    <property type="term" value="F:oxidoreductase activity, acting on paired donors, with incorporation or reduction of molecular oxygen"/>
    <property type="evidence" value="ECO:0007669"/>
    <property type="project" value="InterPro"/>
</dbReference>
<gene>
    <name evidence="3" type="ORF">B0I21_105110</name>
</gene>
<keyword evidence="1" id="KW-0560">Oxidoreductase</keyword>
<keyword evidence="4" id="KW-1185">Reference proteome</keyword>
<proteinExistence type="predicted"/>
<evidence type="ECO:0000259" key="2">
    <source>
        <dbReference type="Pfam" id="PF00296"/>
    </source>
</evidence>
<dbReference type="InterPro" id="IPR036661">
    <property type="entry name" value="Luciferase-like_sf"/>
</dbReference>
<sequence length="318" mass="35559">MIKIGYHASHEQFSPKFLVTCAQRAEKNGFDLITSSDHFHPWTEKDAHSGFAWSWLGAAMQVVQLEFGIVTSPAPRYHPAIIAQAVATLNQMFDNRLWIAAGSGQAMNESITADVWPDKDTRNKRLAESVSIMRKLWSGDEVNADGSIKLANAKLYTLPTALPQVIGAALSDRTASWMATWAEGLITINHAEDTLKKIVSAFRAKNKTGVLAIKIQTSFAENISIAEKLAWESWRNNVLGTSIQAELSQPKFFDEAGQFVRVDDMKEHVLLGTAADTYIQAIHKYREMGFSKIIFHNVNKNQDSFIDMMGREVLPYVR</sequence>
<dbReference type="Pfam" id="PF00296">
    <property type="entry name" value="Bac_luciferase"/>
    <property type="match status" value="1"/>
</dbReference>
<dbReference type="NCBIfam" id="TIGR03885">
    <property type="entry name" value="flavin_revert"/>
    <property type="match status" value="1"/>
</dbReference>
<evidence type="ECO:0000313" key="4">
    <source>
        <dbReference type="Proteomes" id="UP000294752"/>
    </source>
</evidence>
<name>A0A4R7CWV0_9SPHI</name>
<dbReference type="EMBL" id="SNZV01000005">
    <property type="protein sequence ID" value="TDS12979.1"/>
    <property type="molecule type" value="Genomic_DNA"/>
</dbReference>
<dbReference type="Gene3D" id="3.20.20.30">
    <property type="entry name" value="Luciferase-like domain"/>
    <property type="match status" value="1"/>
</dbReference>
<feature type="domain" description="Luciferase-like" evidence="2">
    <location>
        <begin position="7"/>
        <end position="291"/>
    </location>
</feature>
<organism evidence="3 4">
    <name type="scientific">Sphingobacterium paludis</name>
    <dbReference type="NCBI Taxonomy" id="1476465"/>
    <lineage>
        <taxon>Bacteria</taxon>
        <taxon>Pseudomonadati</taxon>
        <taxon>Bacteroidota</taxon>
        <taxon>Sphingobacteriia</taxon>
        <taxon>Sphingobacteriales</taxon>
        <taxon>Sphingobacteriaceae</taxon>
        <taxon>Sphingobacterium</taxon>
    </lineage>
</organism>
<evidence type="ECO:0000313" key="3">
    <source>
        <dbReference type="EMBL" id="TDS12979.1"/>
    </source>
</evidence>
<dbReference type="InterPro" id="IPR011251">
    <property type="entry name" value="Luciferase-like_dom"/>
</dbReference>
<dbReference type="Proteomes" id="UP000294752">
    <property type="component" value="Unassembled WGS sequence"/>
</dbReference>
<evidence type="ECO:0000256" key="1">
    <source>
        <dbReference type="ARBA" id="ARBA00023002"/>
    </source>
</evidence>
<comment type="caution">
    <text evidence="3">The sequence shown here is derived from an EMBL/GenBank/DDBJ whole genome shotgun (WGS) entry which is preliminary data.</text>
</comment>
<dbReference type="CDD" id="cd01097">
    <property type="entry name" value="Tetrahydromethanopterin_reductase"/>
    <property type="match status" value="1"/>
</dbReference>
<reference evidence="3 4" key="1">
    <citation type="submission" date="2019-03" db="EMBL/GenBank/DDBJ databases">
        <title>Genomic Encyclopedia of Type Strains, Phase III (KMG-III): the genomes of soil and plant-associated and newly described type strains.</title>
        <authorList>
            <person name="Whitman W."/>
        </authorList>
    </citation>
    <scope>NUCLEOTIDE SEQUENCE [LARGE SCALE GENOMIC DNA]</scope>
    <source>
        <strain evidence="3 4">CGMCC 1.12801</strain>
    </source>
</reference>
<accession>A0A4R7CWV0</accession>
<dbReference type="PANTHER" id="PTHR43244">
    <property type="match status" value="1"/>
</dbReference>
<dbReference type="AlphaFoldDB" id="A0A4R7CWV0"/>
<dbReference type="PANTHER" id="PTHR43244:SF1">
    <property type="entry name" value="5,10-METHYLENETETRAHYDROMETHANOPTERIN REDUCTASE"/>
    <property type="match status" value="1"/>
</dbReference>
<dbReference type="InterPro" id="IPR019945">
    <property type="entry name" value="F420_G6P_DH-rel"/>
</dbReference>
<dbReference type="InterPro" id="IPR050564">
    <property type="entry name" value="F420-G6PD/mer"/>
</dbReference>
<dbReference type="InterPro" id="IPR023907">
    <property type="entry name" value="Non-F420_Flavin_OxRdtase"/>
</dbReference>
<dbReference type="OrthoDB" id="180193at2"/>
<dbReference type="SUPFAM" id="SSF51679">
    <property type="entry name" value="Bacterial luciferase-like"/>
    <property type="match status" value="1"/>
</dbReference>